<dbReference type="OrthoDB" id="2716906at2"/>
<gene>
    <name evidence="8" type="ORF">BAG01nite_20790</name>
    <name evidence="9" type="ORF">EB820_03985</name>
</gene>
<comment type="caution">
    <text evidence="9">The sequence shown here is derived from an EMBL/GenBank/DDBJ whole genome shotgun (WGS) entry which is preliminary data.</text>
</comment>
<evidence type="ECO:0000313" key="9">
    <source>
        <dbReference type="EMBL" id="RNB59946.1"/>
    </source>
</evidence>
<dbReference type="NCBIfam" id="TIGR00912">
    <property type="entry name" value="2A0309"/>
    <property type="match status" value="1"/>
</dbReference>
<dbReference type="EMBL" id="BJOD01000017">
    <property type="protein sequence ID" value="GED25977.1"/>
    <property type="molecule type" value="Genomic_DNA"/>
</dbReference>
<dbReference type="PANTHER" id="PTHR34975:SF2">
    <property type="entry name" value="SPORE GERMINATION PROTEIN A2"/>
    <property type="match status" value="1"/>
</dbReference>
<evidence type="ECO:0000313" key="10">
    <source>
        <dbReference type="Proteomes" id="UP000276178"/>
    </source>
</evidence>
<reference evidence="9 10" key="1">
    <citation type="submission" date="2018-10" db="EMBL/GenBank/DDBJ databases">
        <title>Phylogenomics of Brevibacillus.</title>
        <authorList>
            <person name="Dunlap C."/>
        </authorList>
    </citation>
    <scope>NUCLEOTIDE SEQUENCE [LARGE SCALE GENOMIC DNA]</scope>
    <source>
        <strain evidence="9 10">NRRL NRS 1219</strain>
    </source>
</reference>
<sequence>MGNQRGNISTWQLIAILISSMIGVGILTLPRTASTELQEVGWLGPLVGGLIVVIPLMAIIYLSRQYPGLTFVEYGPLVFGGHRHPWLGKILNIPWVLLYLLFQFLNTAMVARGFGEVIVTSVLLDTPLEVILLTLLLIVLYLCMHEFEVLVRVNELLFPIMFVPILIIPYVTINSANWYNLLPLHIDSWQGVASTAIGTFTMYTGFELMMIYFGLAMPGARISLAAWSGFAFTIVSYVLTAAAGIVVFGYEELQHLIWPTLDMVKTAQQTGWFLERIESAFLTIWMASVFTTFGNMYYSMIFATRLWLKKGIRFQRIIALIFFFPLFYVALWPQNIVEFFAYAQKLTYFSYLPTVLFPILLAVLQLIRSRSSQQVAEDKKGET</sequence>
<comment type="subcellular location">
    <subcellularLocation>
        <location evidence="1">Membrane</location>
        <topology evidence="1">Multi-pass membrane protein</topology>
    </subcellularLocation>
</comment>
<keyword evidence="7" id="KW-0472">Membrane</keyword>
<evidence type="ECO:0000256" key="3">
    <source>
        <dbReference type="ARBA" id="ARBA00022448"/>
    </source>
</evidence>
<dbReference type="Pfam" id="PF03845">
    <property type="entry name" value="Spore_permease"/>
    <property type="match status" value="1"/>
</dbReference>
<evidence type="ECO:0000256" key="4">
    <source>
        <dbReference type="ARBA" id="ARBA00022544"/>
    </source>
</evidence>
<dbReference type="AlphaFoldDB" id="A0A3M8B942"/>
<keyword evidence="11" id="KW-1185">Reference proteome</keyword>
<evidence type="ECO:0000256" key="1">
    <source>
        <dbReference type="ARBA" id="ARBA00004141"/>
    </source>
</evidence>
<dbReference type="GO" id="GO:0009847">
    <property type="term" value="P:spore germination"/>
    <property type="evidence" value="ECO:0007669"/>
    <property type="project" value="InterPro"/>
</dbReference>
<keyword evidence="4" id="KW-0309">Germination</keyword>
<dbReference type="Proteomes" id="UP000276178">
    <property type="component" value="Unassembled WGS sequence"/>
</dbReference>
<comment type="similarity">
    <text evidence="2">Belongs to the amino acid-polyamine-organocation (APC) superfamily. Spore germination protein (SGP) (TC 2.A.3.9) family.</text>
</comment>
<protein>
    <submittedName>
        <fullName evidence="9">Amino acid permease</fullName>
    </submittedName>
    <submittedName>
        <fullName evidence="8">Germination protein</fullName>
    </submittedName>
</protein>
<dbReference type="GeneID" id="82812694"/>
<keyword evidence="5" id="KW-0812">Transmembrane</keyword>
<keyword evidence="6" id="KW-1133">Transmembrane helix</keyword>
<dbReference type="EMBL" id="RHHN01000011">
    <property type="protein sequence ID" value="RNB59946.1"/>
    <property type="molecule type" value="Genomic_DNA"/>
</dbReference>
<name>A0A3M8B942_9BACL</name>
<reference evidence="8 11" key="2">
    <citation type="submission" date="2019-06" db="EMBL/GenBank/DDBJ databases">
        <title>Whole genome shotgun sequence of Brevibacillus agri NBRC 15538.</title>
        <authorList>
            <person name="Hosoyama A."/>
            <person name="Uohara A."/>
            <person name="Ohji S."/>
            <person name="Ichikawa N."/>
        </authorList>
    </citation>
    <scope>NUCLEOTIDE SEQUENCE [LARGE SCALE GENOMIC DNA]</scope>
    <source>
        <strain evidence="8 11">NBRC 15538</strain>
    </source>
</reference>
<keyword evidence="3" id="KW-0813">Transport</keyword>
<evidence type="ECO:0000256" key="7">
    <source>
        <dbReference type="ARBA" id="ARBA00023136"/>
    </source>
</evidence>
<evidence type="ECO:0000256" key="6">
    <source>
        <dbReference type="ARBA" id="ARBA00022989"/>
    </source>
</evidence>
<evidence type="ECO:0000313" key="11">
    <source>
        <dbReference type="Proteomes" id="UP000317180"/>
    </source>
</evidence>
<dbReference type="RefSeq" id="WP_005829292.1">
    <property type="nucleotide sequence ID" value="NZ_BJOD01000017.1"/>
</dbReference>
<evidence type="ECO:0000313" key="8">
    <source>
        <dbReference type="EMBL" id="GED25977.1"/>
    </source>
</evidence>
<dbReference type="PANTHER" id="PTHR34975">
    <property type="entry name" value="SPORE GERMINATION PROTEIN A2"/>
    <property type="match status" value="1"/>
</dbReference>
<proteinExistence type="inferred from homology"/>
<evidence type="ECO:0000256" key="2">
    <source>
        <dbReference type="ARBA" id="ARBA00007998"/>
    </source>
</evidence>
<dbReference type="Gene3D" id="1.20.1740.10">
    <property type="entry name" value="Amino acid/polyamine transporter I"/>
    <property type="match status" value="1"/>
</dbReference>
<organism evidence="9 10">
    <name type="scientific">Brevibacillus agri</name>
    <dbReference type="NCBI Taxonomy" id="51101"/>
    <lineage>
        <taxon>Bacteria</taxon>
        <taxon>Bacillati</taxon>
        <taxon>Bacillota</taxon>
        <taxon>Bacilli</taxon>
        <taxon>Bacillales</taxon>
        <taxon>Paenibacillaceae</taxon>
        <taxon>Brevibacillus</taxon>
    </lineage>
</organism>
<evidence type="ECO:0000256" key="5">
    <source>
        <dbReference type="ARBA" id="ARBA00022692"/>
    </source>
</evidence>
<accession>A0A3M8B942</accession>
<dbReference type="InterPro" id="IPR004761">
    <property type="entry name" value="Spore_GerAB"/>
</dbReference>
<dbReference type="Proteomes" id="UP000317180">
    <property type="component" value="Unassembled WGS sequence"/>
</dbReference>
<dbReference type="GO" id="GO:0016020">
    <property type="term" value="C:membrane"/>
    <property type="evidence" value="ECO:0007669"/>
    <property type="project" value="UniProtKB-SubCell"/>
</dbReference>